<dbReference type="RefSeq" id="WP_309943065.1">
    <property type="nucleotide sequence ID" value="NZ_AP025310.1"/>
</dbReference>
<proteinExistence type="predicted"/>
<comment type="caution">
    <text evidence="1">The sequence shown here is derived from an EMBL/GenBank/DDBJ whole genome shotgun (WGS) entry which is preliminary data.</text>
</comment>
<reference evidence="1" key="1">
    <citation type="submission" date="2023-07" db="EMBL/GenBank/DDBJ databases">
        <title>Genomic Encyclopedia of Type Strains, Phase IV (KMG-IV): sequencing the most valuable type-strain genomes for metagenomic binning, comparative biology and taxonomic classification.</title>
        <authorList>
            <person name="Goeker M."/>
        </authorList>
    </citation>
    <scope>NUCLEOTIDE SEQUENCE</scope>
    <source>
        <strain evidence="1">DSM 26174</strain>
    </source>
</reference>
<keyword evidence="2" id="KW-1185">Reference proteome</keyword>
<accession>A0AAE4BVH8</accession>
<organism evidence="1 2">
    <name type="scientific">Aureibacter tunicatorum</name>
    <dbReference type="NCBI Taxonomy" id="866807"/>
    <lineage>
        <taxon>Bacteria</taxon>
        <taxon>Pseudomonadati</taxon>
        <taxon>Bacteroidota</taxon>
        <taxon>Cytophagia</taxon>
        <taxon>Cytophagales</taxon>
        <taxon>Persicobacteraceae</taxon>
        <taxon>Aureibacter</taxon>
    </lineage>
</organism>
<evidence type="ECO:0000313" key="1">
    <source>
        <dbReference type="EMBL" id="MDR6241887.1"/>
    </source>
</evidence>
<dbReference type="Proteomes" id="UP001185092">
    <property type="component" value="Unassembled WGS sequence"/>
</dbReference>
<protein>
    <recommendedName>
        <fullName evidence="3">Phage protein D</fullName>
    </recommendedName>
</protein>
<name>A0AAE4BVH8_9BACT</name>
<sequence length="360" mass="41396">MKEVKCEININGHVIDQVKNISINSDRKTLSDTCEIEFPRKLSWYNQHMTKSGDLFKIGSIVTVKLGYDDNIVKRFDGFLTKVDTNDLLKISLEDGMYLAKLFYIKPFTAGETDSNGEPIEVPLSSVFKKMLPVNITLDSGVFPDIRIKHLRINARNAYEVFEFLKKEFSLDIYFRDGKLKVEVLPNFYDTHAVDFSRHVVSHNLESKNSTDFPLTIRVTGIDHKNNNFTFDIGKGEGKIINIDTHNQNIKQLADRIYKEFLNFQFDGLSGDLTIVGEPFIQHGDIIHMSDEETQEHNGEFLINSVKTVFDMQSGIRQTLEIGRDIKFKPFYEIQQIAQLAQLAFDANEKLKEGYHKLKI</sequence>
<evidence type="ECO:0008006" key="3">
    <source>
        <dbReference type="Google" id="ProtNLM"/>
    </source>
</evidence>
<dbReference type="AlphaFoldDB" id="A0AAE4BVH8"/>
<evidence type="ECO:0000313" key="2">
    <source>
        <dbReference type="Proteomes" id="UP001185092"/>
    </source>
</evidence>
<gene>
    <name evidence="1" type="ORF">HNQ88_004974</name>
</gene>
<dbReference type="EMBL" id="JAVDQD010000013">
    <property type="protein sequence ID" value="MDR6241887.1"/>
    <property type="molecule type" value="Genomic_DNA"/>
</dbReference>